<evidence type="ECO:0000256" key="1">
    <source>
        <dbReference type="SAM" id="MobiDB-lite"/>
    </source>
</evidence>
<organism evidence="2 3">
    <name type="scientific">Kineosporia corallincola</name>
    <dbReference type="NCBI Taxonomy" id="2835133"/>
    <lineage>
        <taxon>Bacteria</taxon>
        <taxon>Bacillati</taxon>
        <taxon>Actinomycetota</taxon>
        <taxon>Actinomycetes</taxon>
        <taxon>Kineosporiales</taxon>
        <taxon>Kineosporiaceae</taxon>
        <taxon>Kineosporia</taxon>
    </lineage>
</organism>
<feature type="compositionally biased region" description="Low complexity" evidence="1">
    <location>
        <begin position="13"/>
        <end position="25"/>
    </location>
</feature>
<dbReference type="RefSeq" id="WP_214156262.1">
    <property type="nucleotide sequence ID" value="NZ_JAHBAY010000005.1"/>
</dbReference>
<sequence length="259" mass="26782">MADALPTATVTNAPPETTAAGTTPEITPPPEATSPASTATSINSDATPSLDTEQSNLAWVSVESDDDVLQVGDTIPKSAKVLTTTGETTGAALSAPPTGGANVSSKAAAQTWAACPSTGSNSKVVRVFNRLAATTSTGHNASRGSATVRCGFAHATKAHVGSGYRHIKKEHMSDWEALGSVAGENWRDVADLAMSSAFGDPEKVTHRGKNDTFCYQHKLVLANRNTGKVVATTFTRNIVGNGNWDVITTFPNAKCPADA</sequence>
<dbReference type="EMBL" id="JAHBAY010000005">
    <property type="protein sequence ID" value="MBT0769963.1"/>
    <property type="molecule type" value="Genomic_DNA"/>
</dbReference>
<protein>
    <recommendedName>
        <fullName evidence="4">Bacterial CdiA-CT RNAse A domain-containing protein</fullName>
    </recommendedName>
</protein>
<proteinExistence type="predicted"/>
<accession>A0ABS5TIR4</accession>
<keyword evidence="3" id="KW-1185">Reference proteome</keyword>
<feature type="region of interest" description="Disordered" evidence="1">
    <location>
        <begin position="1"/>
        <end position="50"/>
    </location>
</feature>
<name>A0ABS5TIR4_9ACTN</name>
<comment type="caution">
    <text evidence="2">The sequence shown here is derived from an EMBL/GenBank/DDBJ whole genome shotgun (WGS) entry which is preliminary data.</text>
</comment>
<gene>
    <name evidence="2" type="ORF">KIH74_13580</name>
</gene>
<reference evidence="2 3" key="1">
    <citation type="submission" date="2021-05" db="EMBL/GenBank/DDBJ databases">
        <title>Kineosporia and Streptomyces sp. nov. two new marine actinobacteria isolated from Coral.</title>
        <authorList>
            <person name="Buangrab K."/>
            <person name="Sutthacheep M."/>
            <person name="Yeemin T."/>
            <person name="Harunari E."/>
            <person name="Igarashi Y."/>
            <person name="Kanchanasin P."/>
            <person name="Tanasupawat S."/>
            <person name="Phongsopitanun W."/>
        </authorList>
    </citation>
    <scope>NUCLEOTIDE SEQUENCE [LARGE SCALE GENOMIC DNA]</scope>
    <source>
        <strain evidence="2 3">J2-2</strain>
    </source>
</reference>
<dbReference type="Proteomes" id="UP001197247">
    <property type="component" value="Unassembled WGS sequence"/>
</dbReference>
<evidence type="ECO:0008006" key="4">
    <source>
        <dbReference type="Google" id="ProtNLM"/>
    </source>
</evidence>
<evidence type="ECO:0000313" key="2">
    <source>
        <dbReference type="EMBL" id="MBT0769963.1"/>
    </source>
</evidence>
<evidence type="ECO:0000313" key="3">
    <source>
        <dbReference type="Proteomes" id="UP001197247"/>
    </source>
</evidence>